<evidence type="ECO:0000313" key="2">
    <source>
        <dbReference type="EMBL" id="AFK51355.1"/>
    </source>
</evidence>
<keyword evidence="3" id="KW-1185">Reference proteome</keyword>
<sequence>MREKRKIKFYNGPAPRDYVAELLRYFSEAFGVEASEFFNPNRLEETCFGVVCVLYEGRAPSPRAVFSGNAVAVVVKGHVVLTPVLYEKVFGRLGLVAAVKASEQGVKAFLYGKDLLLESVLEIYPPVDSYVAVVDSVDGLVVGVARWDSGSRVFRNIFDIGLYLRGFG</sequence>
<dbReference type="Proteomes" id="UP000005270">
    <property type="component" value="Chromosome"/>
</dbReference>
<dbReference type="InterPro" id="IPR005155">
    <property type="entry name" value="UPF0113_PUA"/>
</dbReference>
<dbReference type="Pfam" id="PF03657">
    <property type="entry name" value="UPF0113"/>
    <property type="match status" value="1"/>
</dbReference>
<gene>
    <name evidence="2" type="ordered locus">TCELL_0931</name>
</gene>
<dbReference type="InterPro" id="IPR036974">
    <property type="entry name" value="PUA_sf"/>
</dbReference>
<dbReference type="HOGENOM" id="CLU_1582836_0_0_2"/>
<dbReference type="Gene3D" id="2.30.130.10">
    <property type="entry name" value="PUA domain"/>
    <property type="match status" value="1"/>
</dbReference>
<protein>
    <recommendedName>
        <fullName evidence="1">UPF0113 domain-containing protein</fullName>
    </recommendedName>
</protein>
<dbReference type="InParanoid" id="I3TF17"/>
<name>I3TF17_THEC1</name>
<evidence type="ECO:0000259" key="1">
    <source>
        <dbReference type="Pfam" id="PF03657"/>
    </source>
</evidence>
<accession>I3TF17</accession>
<dbReference type="EMBL" id="CP003531">
    <property type="protein sequence ID" value="AFK51355.1"/>
    <property type="molecule type" value="Genomic_DNA"/>
</dbReference>
<organism evidence="2 3">
    <name type="scientific">Thermogladius calderae (strain DSM 22663 / VKM B-2946 / 1633)</name>
    <dbReference type="NCBI Taxonomy" id="1184251"/>
    <lineage>
        <taxon>Archaea</taxon>
        <taxon>Thermoproteota</taxon>
        <taxon>Thermoprotei</taxon>
        <taxon>Desulfurococcales</taxon>
        <taxon>Desulfurococcaceae</taxon>
        <taxon>Thermogladius</taxon>
    </lineage>
</organism>
<dbReference type="AlphaFoldDB" id="I3TF17"/>
<proteinExistence type="predicted"/>
<dbReference type="GeneID" id="13013248"/>
<dbReference type="KEGG" id="thg:TCELL_0931"/>
<evidence type="ECO:0000313" key="3">
    <source>
        <dbReference type="Proteomes" id="UP000005270"/>
    </source>
</evidence>
<dbReference type="OrthoDB" id="11794at2157"/>
<reference evidence="2 3" key="1">
    <citation type="journal article" date="2012" name="J. Bacteriol.">
        <title>Complete genome sequence of the hyperthermophilic cellulolytic Crenarchaeon 'Thermogladius cellulolyticus' 1633.</title>
        <authorList>
            <person name="Mardanov A.V."/>
            <person name="Kochetkova T.V."/>
            <person name="Beletsky A.V."/>
            <person name="Bonch-Osmolovskaya E.A."/>
            <person name="Ravin N.V."/>
            <person name="Skryabin K.G."/>
        </authorList>
    </citation>
    <scope>NUCLEOTIDE SEQUENCE [LARGE SCALE GENOMIC DNA]</scope>
    <source>
        <strain evidence="3">DSM 22663 / VKM B-2946 / 1633</strain>
    </source>
</reference>
<feature type="domain" description="UPF0113" evidence="1">
    <location>
        <begin position="99"/>
        <end position="165"/>
    </location>
</feature>
<dbReference type="GO" id="GO:0003723">
    <property type="term" value="F:RNA binding"/>
    <property type="evidence" value="ECO:0007669"/>
    <property type="project" value="InterPro"/>
</dbReference>
<dbReference type="RefSeq" id="WP_014737605.1">
    <property type="nucleotide sequence ID" value="NC_017954.1"/>
</dbReference>
<dbReference type="eggNOG" id="arCOG00993">
    <property type="taxonomic scope" value="Archaea"/>
</dbReference>
<dbReference type="STRING" id="1184251.TCELL_0931"/>